<evidence type="ECO:0000313" key="2">
    <source>
        <dbReference type="EMBL" id="KKM60878.1"/>
    </source>
</evidence>
<gene>
    <name evidence="2" type="ORF">LCGC14_1537410</name>
</gene>
<dbReference type="AlphaFoldDB" id="A0A0F9IU69"/>
<evidence type="ECO:0000259" key="1">
    <source>
        <dbReference type="Pfam" id="PF13619"/>
    </source>
</evidence>
<dbReference type="EMBL" id="LAZR01011592">
    <property type="protein sequence ID" value="KKM60878.1"/>
    <property type="molecule type" value="Genomic_DNA"/>
</dbReference>
<protein>
    <recommendedName>
        <fullName evidence="1">KTSC domain-containing protein</fullName>
    </recommendedName>
</protein>
<dbReference type="Pfam" id="PF13619">
    <property type="entry name" value="KTSC"/>
    <property type="match status" value="1"/>
</dbReference>
<dbReference type="InterPro" id="IPR025309">
    <property type="entry name" value="KTSC_dom"/>
</dbReference>
<reference evidence="2" key="1">
    <citation type="journal article" date="2015" name="Nature">
        <title>Complex archaea that bridge the gap between prokaryotes and eukaryotes.</title>
        <authorList>
            <person name="Spang A."/>
            <person name="Saw J.H."/>
            <person name="Jorgensen S.L."/>
            <person name="Zaremba-Niedzwiedzka K."/>
            <person name="Martijn J."/>
            <person name="Lind A.E."/>
            <person name="van Eijk R."/>
            <person name="Schleper C."/>
            <person name="Guy L."/>
            <person name="Ettema T.J."/>
        </authorList>
    </citation>
    <scope>NUCLEOTIDE SEQUENCE</scope>
</reference>
<comment type="caution">
    <text evidence="2">The sequence shown here is derived from an EMBL/GenBank/DDBJ whole genome shotgun (WGS) entry which is preliminary data.</text>
</comment>
<sequence>MTEKTEIEMVEVVSSNIHSVGYDATENVLQVRFHGGALYRYLNVPENVYRGFLEADSAGRYLNTEVKGKYEYQKEG</sequence>
<feature type="domain" description="KTSC" evidence="1">
    <location>
        <begin position="14"/>
        <end position="70"/>
    </location>
</feature>
<proteinExistence type="predicted"/>
<accession>A0A0F9IU69</accession>
<name>A0A0F9IU69_9ZZZZ</name>
<organism evidence="2">
    <name type="scientific">marine sediment metagenome</name>
    <dbReference type="NCBI Taxonomy" id="412755"/>
    <lineage>
        <taxon>unclassified sequences</taxon>
        <taxon>metagenomes</taxon>
        <taxon>ecological metagenomes</taxon>
    </lineage>
</organism>